<evidence type="ECO:0008006" key="18">
    <source>
        <dbReference type="Google" id="ProtNLM"/>
    </source>
</evidence>
<dbReference type="InterPro" id="IPR037066">
    <property type="entry name" value="Plug_dom_sf"/>
</dbReference>
<organism evidence="16 17">
    <name type="scientific">Candidatus Muproteobacteria bacterium RIFCSPHIGHO2_01_FULL_65_16</name>
    <dbReference type="NCBI Taxonomy" id="1817764"/>
    <lineage>
        <taxon>Bacteria</taxon>
        <taxon>Pseudomonadati</taxon>
        <taxon>Pseudomonadota</taxon>
        <taxon>Candidatus Muproteobacteria</taxon>
    </lineage>
</organism>
<feature type="region of interest" description="Disordered" evidence="12">
    <location>
        <begin position="203"/>
        <end position="222"/>
    </location>
</feature>
<evidence type="ECO:0000256" key="5">
    <source>
        <dbReference type="ARBA" id="ARBA00022729"/>
    </source>
</evidence>
<keyword evidence="4 10" id="KW-0812">Transmembrane</keyword>
<dbReference type="InterPro" id="IPR039426">
    <property type="entry name" value="TonB-dep_rcpt-like"/>
</dbReference>
<feature type="signal peptide" evidence="13">
    <location>
        <begin position="1"/>
        <end position="21"/>
    </location>
</feature>
<dbReference type="GO" id="GO:0015889">
    <property type="term" value="P:cobalamin transport"/>
    <property type="evidence" value="ECO:0007669"/>
    <property type="project" value="TreeGrafter"/>
</dbReference>
<keyword evidence="8 10" id="KW-0472">Membrane</keyword>
<name>A0A1F6TPX0_9PROT</name>
<evidence type="ECO:0000313" key="16">
    <source>
        <dbReference type="EMBL" id="OGI47184.1"/>
    </source>
</evidence>
<proteinExistence type="inferred from homology"/>
<evidence type="ECO:0000256" key="6">
    <source>
        <dbReference type="ARBA" id="ARBA00023065"/>
    </source>
</evidence>
<dbReference type="AlphaFoldDB" id="A0A1F6TPX0"/>
<protein>
    <recommendedName>
        <fullName evidence="18">TonB-dependent vitamin B12 receptor</fullName>
    </recommendedName>
</protein>
<dbReference type="InterPro" id="IPR000531">
    <property type="entry name" value="Beta-barrel_TonB"/>
</dbReference>
<evidence type="ECO:0000259" key="14">
    <source>
        <dbReference type="Pfam" id="PF00593"/>
    </source>
</evidence>
<dbReference type="SUPFAM" id="SSF56935">
    <property type="entry name" value="Porins"/>
    <property type="match status" value="1"/>
</dbReference>
<dbReference type="Gene3D" id="2.170.130.10">
    <property type="entry name" value="TonB-dependent receptor, plug domain"/>
    <property type="match status" value="1"/>
</dbReference>
<evidence type="ECO:0000313" key="17">
    <source>
        <dbReference type="Proteomes" id="UP000179360"/>
    </source>
</evidence>
<evidence type="ECO:0000256" key="8">
    <source>
        <dbReference type="ARBA" id="ARBA00023136"/>
    </source>
</evidence>
<feature type="domain" description="TonB-dependent receptor-like beta-barrel" evidence="14">
    <location>
        <begin position="219"/>
        <end position="580"/>
    </location>
</feature>
<evidence type="ECO:0000256" key="10">
    <source>
        <dbReference type="PROSITE-ProRule" id="PRU01360"/>
    </source>
</evidence>
<evidence type="ECO:0000256" key="4">
    <source>
        <dbReference type="ARBA" id="ARBA00022692"/>
    </source>
</evidence>
<evidence type="ECO:0000256" key="11">
    <source>
        <dbReference type="RuleBase" id="RU003357"/>
    </source>
</evidence>
<dbReference type="GO" id="GO:0006811">
    <property type="term" value="P:monoatomic ion transport"/>
    <property type="evidence" value="ECO:0007669"/>
    <property type="project" value="UniProtKB-KW"/>
</dbReference>
<evidence type="ECO:0000256" key="7">
    <source>
        <dbReference type="ARBA" id="ARBA00023077"/>
    </source>
</evidence>
<reference evidence="16 17" key="1">
    <citation type="journal article" date="2016" name="Nat. Commun.">
        <title>Thousands of microbial genomes shed light on interconnected biogeochemical processes in an aquifer system.</title>
        <authorList>
            <person name="Anantharaman K."/>
            <person name="Brown C.T."/>
            <person name="Hug L.A."/>
            <person name="Sharon I."/>
            <person name="Castelle C.J."/>
            <person name="Probst A.J."/>
            <person name="Thomas B.C."/>
            <person name="Singh A."/>
            <person name="Wilkins M.J."/>
            <person name="Karaoz U."/>
            <person name="Brodie E.L."/>
            <person name="Williams K.H."/>
            <person name="Hubbard S.S."/>
            <person name="Banfield J.F."/>
        </authorList>
    </citation>
    <scope>NUCLEOTIDE SEQUENCE [LARGE SCALE GENOMIC DNA]</scope>
</reference>
<evidence type="ECO:0000256" key="13">
    <source>
        <dbReference type="SAM" id="SignalP"/>
    </source>
</evidence>
<keyword evidence="9 10" id="KW-0998">Cell outer membrane</keyword>
<evidence type="ECO:0000256" key="3">
    <source>
        <dbReference type="ARBA" id="ARBA00022452"/>
    </source>
</evidence>
<dbReference type="PROSITE" id="PS52016">
    <property type="entry name" value="TONB_DEPENDENT_REC_3"/>
    <property type="match status" value="1"/>
</dbReference>
<dbReference type="PANTHER" id="PTHR30069:SF53">
    <property type="entry name" value="COLICIN I RECEPTOR-RELATED"/>
    <property type="match status" value="1"/>
</dbReference>
<keyword evidence="3 10" id="KW-1134">Transmembrane beta strand</keyword>
<comment type="subcellular location">
    <subcellularLocation>
        <location evidence="1 10">Cell outer membrane</location>
        <topology evidence="1 10">Multi-pass membrane protein</topology>
    </subcellularLocation>
</comment>
<comment type="similarity">
    <text evidence="10 11">Belongs to the TonB-dependent receptor family.</text>
</comment>
<dbReference type="InterPro" id="IPR012910">
    <property type="entry name" value="Plug_dom"/>
</dbReference>
<dbReference type="InterPro" id="IPR036942">
    <property type="entry name" value="Beta-barrel_TonB_sf"/>
</dbReference>
<dbReference type="Gene3D" id="2.40.170.20">
    <property type="entry name" value="TonB-dependent receptor, beta-barrel domain"/>
    <property type="match status" value="1"/>
</dbReference>
<feature type="chain" id="PRO_5009225607" description="TonB-dependent vitamin B12 receptor" evidence="13">
    <location>
        <begin position="22"/>
        <end position="607"/>
    </location>
</feature>
<feature type="domain" description="TonB-dependent receptor plug" evidence="15">
    <location>
        <begin position="41"/>
        <end position="146"/>
    </location>
</feature>
<dbReference type="PANTHER" id="PTHR30069">
    <property type="entry name" value="TONB-DEPENDENT OUTER MEMBRANE RECEPTOR"/>
    <property type="match status" value="1"/>
</dbReference>
<keyword evidence="7 11" id="KW-0798">TonB box</keyword>
<keyword evidence="6" id="KW-0406">Ion transport</keyword>
<dbReference type="STRING" id="1817764.A2637_00155"/>
<gene>
    <name evidence="16" type="ORF">A2637_00155</name>
</gene>
<dbReference type="GO" id="GO:0009279">
    <property type="term" value="C:cell outer membrane"/>
    <property type="evidence" value="ECO:0007669"/>
    <property type="project" value="UniProtKB-SubCell"/>
</dbReference>
<evidence type="ECO:0000256" key="9">
    <source>
        <dbReference type="ARBA" id="ARBA00023237"/>
    </source>
</evidence>
<keyword evidence="2 10" id="KW-0813">Transport</keyword>
<dbReference type="Pfam" id="PF07715">
    <property type="entry name" value="Plug"/>
    <property type="match status" value="1"/>
</dbReference>
<evidence type="ECO:0000256" key="2">
    <source>
        <dbReference type="ARBA" id="ARBA00022448"/>
    </source>
</evidence>
<dbReference type="Proteomes" id="UP000179360">
    <property type="component" value="Unassembled WGS sequence"/>
</dbReference>
<evidence type="ECO:0000259" key="15">
    <source>
        <dbReference type="Pfam" id="PF07715"/>
    </source>
</evidence>
<dbReference type="Pfam" id="PF00593">
    <property type="entry name" value="TonB_dep_Rec_b-barrel"/>
    <property type="match status" value="1"/>
</dbReference>
<dbReference type="EMBL" id="MFSY01000026">
    <property type="protein sequence ID" value="OGI47184.1"/>
    <property type="molecule type" value="Genomic_DNA"/>
</dbReference>
<evidence type="ECO:0000256" key="1">
    <source>
        <dbReference type="ARBA" id="ARBA00004571"/>
    </source>
</evidence>
<keyword evidence="5 13" id="KW-0732">Signal</keyword>
<dbReference type="CDD" id="cd01347">
    <property type="entry name" value="ligand_gated_channel"/>
    <property type="match status" value="1"/>
</dbReference>
<comment type="caution">
    <text evidence="16">The sequence shown here is derived from an EMBL/GenBank/DDBJ whole genome shotgun (WGS) entry which is preliminary data.</text>
</comment>
<sequence>MKPYPILAAACAAVVPYLAMAETVVSEPVVVTATRTAVSADEALASVTVVTRADIERSQARTVAELLTGEPGLEFSVSGGAGQDTSLFLRGTNSGHVLVLVDGIRVGSATTGSTAWQYLPLAQIERIEIVRGPRSSLYGSEAIGGVVQIFTRAPDGAPRAQASAGYGTYHTRELTAGVSGAGGDARFRANAARFVTEGFNVRKPANDVSEPDRDGYSNNSASLHVGQRLGSAEVELNALQASGNVEFDRTTNALAWAQNQTDFLQQALGARLRYSPHARWTARLDVGSSKDYAESFYEAEFRSRFDTDRRQYSWQNDVTLGSRQLLTLGADYQDDVVSSSTAYASAERDNTGVFAQYQGRSGAGDIALALREDNNQSFGHHRTGNIALGYAFTPGLRGFVAHGTAFKAPSFNELYYPGYGSPALRPEESRSTEAGLRAGYGKAGWSARVYRTDIDQLIDTVCDAMWNCNAANVNRALIRGAELESAATIGAWRTGAGLSYTDPRNRDTDRLLARRARRALKLDLDRGLGALRVGATLLARDRRFDDAANTRPVAGYGLVHLRAHYALARDWELRARLDNLFDKAYEDVYGYNTPGRAVFAGVAYQPR</sequence>
<accession>A0A1F6TPX0</accession>
<evidence type="ECO:0000256" key="12">
    <source>
        <dbReference type="SAM" id="MobiDB-lite"/>
    </source>
</evidence>